<dbReference type="RefSeq" id="WP_000031290.1">
    <property type="nucleotide sequence ID" value="NZ_JAWQCK010000009.1"/>
</dbReference>
<organism evidence="1 2">
    <name type="scientific">Bacillus thuringiensis serovar toumanoffi</name>
    <dbReference type="NCBI Taxonomy" id="180862"/>
    <lineage>
        <taxon>Bacteria</taxon>
        <taxon>Bacillati</taxon>
        <taxon>Bacillota</taxon>
        <taxon>Bacilli</taxon>
        <taxon>Bacillales</taxon>
        <taxon>Bacillaceae</taxon>
        <taxon>Bacillus</taxon>
        <taxon>Bacillus cereus group</taxon>
    </lineage>
</organism>
<proteinExistence type="predicted"/>
<dbReference type="AlphaFoldDB" id="A0ABD5I8A3"/>
<comment type="caution">
    <text evidence="1">The sequence shown here is derived from an EMBL/GenBank/DDBJ whole genome shotgun (WGS) entry which is preliminary data.</text>
</comment>
<accession>A0ABD5I8A3</accession>
<sequence>MSKEEFWKTKIHSERAKNNPFRLKPFEISNPIVIQGTENPPGYERRIKDVKWILRYKETPGDTDHINVYIANKKIIDGKWEIKLYNSSPEEVTVDVFGIQEEKIGYIEVEPI</sequence>
<reference evidence="1 2" key="1">
    <citation type="submission" date="2023-10" db="EMBL/GenBank/DDBJ databases">
        <title>Draft Genome Sequence of Bacillus thuringiensis serovar. toumanoffi 4059: Identification of a Novel Cry Protein Candidate.</title>
        <authorList>
            <person name="Murdoch R.W."/>
            <person name="Gemler B."/>
            <person name="Heater B.S."/>
        </authorList>
    </citation>
    <scope>NUCLEOTIDE SEQUENCE [LARGE SCALE GENOMIC DNA]</scope>
    <source>
        <strain evidence="1 2">4059</strain>
    </source>
</reference>
<name>A0ABD5I8A3_BACTU</name>
<dbReference type="EMBL" id="JAWQCK010000009">
    <property type="protein sequence ID" value="MDW9213547.1"/>
    <property type="molecule type" value="Genomic_DNA"/>
</dbReference>
<evidence type="ECO:0000313" key="1">
    <source>
        <dbReference type="EMBL" id="MDW9213547.1"/>
    </source>
</evidence>
<dbReference type="Proteomes" id="UP001272716">
    <property type="component" value="Unassembled WGS sequence"/>
</dbReference>
<protein>
    <submittedName>
        <fullName evidence="1">Uncharacterized protein</fullName>
    </submittedName>
</protein>
<gene>
    <name evidence="1" type="ORF">BTTOUR_32880</name>
</gene>
<evidence type="ECO:0000313" key="2">
    <source>
        <dbReference type="Proteomes" id="UP001272716"/>
    </source>
</evidence>